<evidence type="ECO:0000256" key="4">
    <source>
        <dbReference type="PIRSR" id="PIRSR600407-2"/>
    </source>
</evidence>
<organism evidence="6 7">
    <name type="scientific">Besnoitia besnoiti</name>
    <name type="common">Apicomplexan protozoan</name>
    <dbReference type="NCBI Taxonomy" id="94643"/>
    <lineage>
        <taxon>Eukaryota</taxon>
        <taxon>Sar</taxon>
        <taxon>Alveolata</taxon>
        <taxon>Apicomplexa</taxon>
        <taxon>Conoidasida</taxon>
        <taxon>Coccidia</taxon>
        <taxon>Eucoccidiorida</taxon>
        <taxon>Eimeriorina</taxon>
        <taxon>Sarcocystidae</taxon>
        <taxon>Besnoitia</taxon>
    </lineage>
</organism>
<dbReference type="PANTHER" id="PTHR11782:SF127">
    <property type="entry name" value="NTPASE, ISOFORM F"/>
    <property type="match status" value="1"/>
</dbReference>
<dbReference type="Gene3D" id="3.30.420.40">
    <property type="match status" value="2"/>
</dbReference>
<evidence type="ECO:0000256" key="1">
    <source>
        <dbReference type="ARBA" id="ARBA00009283"/>
    </source>
</evidence>
<feature type="compositionally biased region" description="Basic and acidic residues" evidence="5">
    <location>
        <begin position="485"/>
        <end position="505"/>
    </location>
</feature>
<feature type="region of interest" description="Disordered" evidence="5">
    <location>
        <begin position="694"/>
        <end position="738"/>
    </location>
</feature>
<evidence type="ECO:0000256" key="3">
    <source>
        <dbReference type="PIRSR" id="PIRSR600407-1"/>
    </source>
</evidence>
<dbReference type="AlphaFoldDB" id="A0A2A9MN91"/>
<dbReference type="KEGG" id="bbes:BESB_003220"/>
<feature type="compositionally biased region" description="Low complexity" evidence="5">
    <location>
        <begin position="698"/>
        <end position="711"/>
    </location>
</feature>
<dbReference type="GeneID" id="40305385"/>
<dbReference type="VEuPathDB" id="ToxoDB:BESB_003220"/>
<feature type="active site" description="Proton acceptor" evidence="3">
    <location>
        <position position="274"/>
    </location>
</feature>
<dbReference type="Gene3D" id="3.30.420.540">
    <property type="match status" value="1"/>
</dbReference>
<gene>
    <name evidence="6" type="ORF">BESB_003220</name>
</gene>
<feature type="binding site" evidence="4">
    <location>
        <begin position="306"/>
        <end position="310"/>
    </location>
    <ligand>
        <name>ATP</name>
        <dbReference type="ChEBI" id="CHEBI:30616"/>
    </ligand>
</feature>
<evidence type="ECO:0008006" key="8">
    <source>
        <dbReference type="Google" id="ProtNLM"/>
    </source>
</evidence>
<accession>A0A2A9MN91</accession>
<keyword evidence="4" id="KW-0547">Nucleotide-binding</keyword>
<evidence type="ECO:0000313" key="7">
    <source>
        <dbReference type="Proteomes" id="UP000224006"/>
    </source>
</evidence>
<protein>
    <recommendedName>
        <fullName evidence="8">GDA1/CD39 (Nucleoside phosphatase) family protein</fullName>
    </recommendedName>
</protein>
<keyword evidence="7" id="KW-1185">Reference proteome</keyword>
<dbReference type="RefSeq" id="XP_029221990.1">
    <property type="nucleotide sequence ID" value="XM_029359077.1"/>
</dbReference>
<dbReference type="Proteomes" id="UP000224006">
    <property type="component" value="Chromosome I"/>
</dbReference>
<feature type="compositionally biased region" description="Low complexity" evidence="5">
    <location>
        <begin position="474"/>
        <end position="484"/>
    </location>
</feature>
<keyword evidence="2" id="KW-0378">Hydrolase</keyword>
<proteinExistence type="inferred from homology"/>
<comment type="similarity">
    <text evidence="1">Belongs to the GDA1/CD39 NTPase family.</text>
</comment>
<dbReference type="PROSITE" id="PS51257">
    <property type="entry name" value="PROKAR_LIPOPROTEIN"/>
    <property type="match status" value="1"/>
</dbReference>
<dbReference type="Gene3D" id="3.30.420.150">
    <property type="entry name" value="Exopolyphosphatase. Domain 2"/>
    <property type="match status" value="1"/>
</dbReference>
<comment type="caution">
    <text evidence="6">The sequence shown here is derived from an EMBL/GenBank/DDBJ whole genome shotgun (WGS) entry which is preliminary data.</text>
</comment>
<reference evidence="6 7" key="1">
    <citation type="submission" date="2017-09" db="EMBL/GenBank/DDBJ databases">
        <title>Genome sequencing of Besnoitia besnoiti strain Bb-Ger1.</title>
        <authorList>
            <person name="Schares G."/>
            <person name="Venepally P."/>
            <person name="Lorenzi H.A."/>
        </authorList>
    </citation>
    <scope>NUCLEOTIDE SEQUENCE [LARGE SCALE GENOMIC DNA]</scope>
    <source>
        <strain evidence="6 7">Bb-Ger1</strain>
    </source>
</reference>
<evidence type="ECO:0000313" key="6">
    <source>
        <dbReference type="EMBL" id="PFH37981.1"/>
    </source>
</evidence>
<feature type="region of interest" description="Disordered" evidence="5">
    <location>
        <begin position="460"/>
        <end position="516"/>
    </location>
</feature>
<feature type="compositionally biased region" description="Acidic residues" evidence="5">
    <location>
        <begin position="460"/>
        <end position="469"/>
    </location>
</feature>
<dbReference type="OrthoDB" id="6372431at2759"/>
<dbReference type="EMBL" id="NWUJ01000001">
    <property type="protein sequence ID" value="PFH37981.1"/>
    <property type="molecule type" value="Genomic_DNA"/>
</dbReference>
<dbReference type="PANTHER" id="PTHR11782">
    <property type="entry name" value="ADENOSINE/GUANOSINE DIPHOSPHATASE"/>
    <property type="match status" value="1"/>
</dbReference>
<name>A0A2A9MN91_BESBE</name>
<keyword evidence="4" id="KW-0067">ATP-binding</keyword>
<feature type="region of interest" description="Disordered" evidence="5">
    <location>
        <begin position="265"/>
        <end position="293"/>
    </location>
</feature>
<evidence type="ECO:0000256" key="5">
    <source>
        <dbReference type="SAM" id="MobiDB-lite"/>
    </source>
</evidence>
<dbReference type="STRING" id="94643.A0A2A9MN91"/>
<evidence type="ECO:0000256" key="2">
    <source>
        <dbReference type="ARBA" id="ARBA00022801"/>
    </source>
</evidence>
<dbReference type="GO" id="GO:0016787">
    <property type="term" value="F:hydrolase activity"/>
    <property type="evidence" value="ECO:0007669"/>
    <property type="project" value="UniProtKB-KW"/>
</dbReference>
<dbReference type="InterPro" id="IPR000407">
    <property type="entry name" value="GDA1_CD39_NTPase"/>
</dbReference>
<feature type="compositionally biased region" description="Basic and acidic residues" evidence="5">
    <location>
        <begin position="727"/>
        <end position="738"/>
    </location>
</feature>
<dbReference type="GO" id="GO:0005524">
    <property type="term" value="F:ATP binding"/>
    <property type="evidence" value="ECO:0007669"/>
    <property type="project" value="UniProtKB-KW"/>
</dbReference>
<sequence>MAPRVLSSSSSQAQAWLLRLSLCAAVFSTSCVFAVSFLAVASPPIETKIELYAVVLDAGSTGTRVCVYRVLFQENKCHGGLGQATVQVPALVSRRIGPGIALYAERQQGRKSQDRATSIDDLHPETQAQAYFKPDGHDSGEQHASLLASHVDRLERLKEAVEAGGAAGKPREAEAPHHNVNTERFGREDDIDGGLEEYLERLRAIVEEALPSEDQRRRAFLFFRGTAGMRALPAEKSERLLEQVRASMASWGLYLPAGSVGVTGGEAPRAGGGEGASGDARRATGEGDQGGTTAKKLRAGLVEMGGASAQVVIQLPPGLRPPGSYTPLASTVKLSERRPGDAAARGPEFPPIRVHRHAAVNARAGGDFVEVDLCTERHIVYSKSYMGLGRQHAMMEHIHDSVQHALAEHKAAIRAGQGLPPTREAPFEASIPCLPSDIRVHVRPSRLAQNAAFDEDLEKSLQDEEEDYPEAGRAAGVPTAAPSAARKEEETRGETSERGERESGRSKIKVHHPAGIPKKGMPSDEFMWAIMGDNGANMMDFIEKVAAQGGSSHLGCHEHVALRLNRVPDLPFEIHPDIALYATENFYHFNEYVLRAAGAPELSGAKLARAAARLCEMAEVRDVLQEIHPKAAKEKAQTACFGLVLMSEFLTRVLRLQRERELLAVNDINGVEISWTAGVPMLYLPHIIREAEGSQTGAAESAASPSVPKSSSAKETEQGGSGAAKTGSRDLRGTRDEL</sequence>